<sequence>MNSWGIDMVREFIGNMRDNPLTGSVQQINGEWLYSLQSIADNNRANGKITIFCPFGWDGMSSTPLLGNNPSQTWWWDEYKARYREIANQFKDQPDVWLELWNEPYWWDRSHGYSDDLWLSDMQQMVDNIRSTGATNIIVVPGAETGQDESVILAKGKKLLAGRKNIIFDIHAYENWLKDSQANIEARMQKLSDSGFAVIFGEVAPRNAEFMNPLTFLNAARNKRASVLAWLWKHNGNDKNALLDSSGNPNDNNNYNWGSTYKAFAQEKRAANPFTNWIAANGKPNSSMATPSNNEELSLSPEA</sequence>
<evidence type="ECO:0000256" key="3">
    <source>
        <dbReference type="ARBA" id="ARBA00022801"/>
    </source>
</evidence>
<dbReference type="PANTHER" id="PTHR34142">
    <property type="entry name" value="ENDO-BETA-1,4-GLUCANASE A"/>
    <property type="match status" value="1"/>
</dbReference>
<keyword evidence="4 5" id="KW-0326">Glycosidase</keyword>
<feature type="region of interest" description="Disordered" evidence="6">
    <location>
        <begin position="281"/>
        <end position="303"/>
    </location>
</feature>
<comment type="similarity">
    <text evidence="5">Belongs to the glycosyl hydrolase 5 (cellulase A) family.</text>
</comment>
<evidence type="ECO:0000256" key="4">
    <source>
        <dbReference type="ARBA" id="ARBA00023295"/>
    </source>
</evidence>
<dbReference type="STRING" id="211165.GCA_000317285_00714"/>
<keyword evidence="9" id="KW-1185">Reference proteome</keyword>
<dbReference type="Gene3D" id="3.20.20.80">
    <property type="entry name" value="Glycosidases"/>
    <property type="match status" value="1"/>
</dbReference>
<organism evidence="8 9">
    <name type="scientific">Chlorogloeopsis fritschii PCC 6912</name>
    <dbReference type="NCBI Taxonomy" id="211165"/>
    <lineage>
        <taxon>Bacteria</taxon>
        <taxon>Bacillati</taxon>
        <taxon>Cyanobacteriota</taxon>
        <taxon>Cyanophyceae</taxon>
        <taxon>Nostocales</taxon>
        <taxon>Chlorogloeopsidaceae</taxon>
        <taxon>Chlorogloeopsis</taxon>
    </lineage>
</organism>
<dbReference type="PROSITE" id="PS00659">
    <property type="entry name" value="GLYCOSYL_HYDROL_F5"/>
    <property type="match status" value="1"/>
</dbReference>
<reference evidence="8 9" key="1">
    <citation type="journal article" date="2019" name="Genome Biol. Evol.">
        <title>Day and night: Metabolic profiles and evolutionary relationships of six axenic non-marine cyanobacteria.</title>
        <authorList>
            <person name="Will S.E."/>
            <person name="Henke P."/>
            <person name="Boedeker C."/>
            <person name="Huang S."/>
            <person name="Brinkmann H."/>
            <person name="Rohde M."/>
            <person name="Jarek M."/>
            <person name="Friedl T."/>
            <person name="Seufert S."/>
            <person name="Schumacher M."/>
            <person name="Overmann J."/>
            <person name="Neumann-Schaal M."/>
            <person name="Petersen J."/>
        </authorList>
    </citation>
    <scope>NUCLEOTIDE SEQUENCE [LARGE SCALE GENOMIC DNA]</scope>
    <source>
        <strain evidence="8 9">PCC 6912</strain>
    </source>
</reference>
<dbReference type="AlphaFoldDB" id="A0A3S0Y4W1"/>
<dbReference type="InterPro" id="IPR001547">
    <property type="entry name" value="Glyco_hydro_5"/>
</dbReference>
<dbReference type="PANTHER" id="PTHR34142:SF1">
    <property type="entry name" value="GLYCOSIDE HYDROLASE FAMILY 5 DOMAIN-CONTAINING PROTEIN"/>
    <property type="match status" value="1"/>
</dbReference>
<feature type="compositionally biased region" description="Polar residues" evidence="6">
    <location>
        <begin position="283"/>
        <end position="297"/>
    </location>
</feature>
<keyword evidence="3 5" id="KW-0378">Hydrolase</keyword>
<dbReference type="EC" id="3.2.1.4" evidence="2"/>
<dbReference type="Pfam" id="PF00150">
    <property type="entry name" value="Cellulase"/>
    <property type="match status" value="1"/>
</dbReference>
<dbReference type="GO" id="GO:0008810">
    <property type="term" value="F:cellulase activity"/>
    <property type="evidence" value="ECO:0007669"/>
    <property type="project" value="UniProtKB-EC"/>
</dbReference>
<evidence type="ECO:0000256" key="2">
    <source>
        <dbReference type="ARBA" id="ARBA00012601"/>
    </source>
</evidence>
<evidence type="ECO:0000256" key="6">
    <source>
        <dbReference type="SAM" id="MobiDB-lite"/>
    </source>
</evidence>
<evidence type="ECO:0000256" key="1">
    <source>
        <dbReference type="ARBA" id="ARBA00000966"/>
    </source>
</evidence>
<gene>
    <name evidence="8" type="ORF">PCC6912_18310</name>
</gene>
<protein>
    <recommendedName>
        <fullName evidence="2">cellulase</fullName>
        <ecNumber evidence="2">3.2.1.4</ecNumber>
    </recommendedName>
</protein>
<comment type="caution">
    <text evidence="8">The sequence shown here is derived from an EMBL/GenBank/DDBJ whole genome shotgun (WGS) entry which is preliminary data.</text>
</comment>
<evidence type="ECO:0000313" key="8">
    <source>
        <dbReference type="EMBL" id="RUR84237.1"/>
    </source>
</evidence>
<dbReference type="EMBL" id="RSCJ01000005">
    <property type="protein sequence ID" value="RUR84237.1"/>
    <property type="molecule type" value="Genomic_DNA"/>
</dbReference>
<dbReference type="Proteomes" id="UP000268857">
    <property type="component" value="Unassembled WGS sequence"/>
</dbReference>
<accession>A0A3S0Y4W1</accession>
<evidence type="ECO:0000313" key="9">
    <source>
        <dbReference type="Proteomes" id="UP000268857"/>
    </source>
</evidence>
<dbReference type="InterPro" id="IPR017853">
    <property type="entry name" value="GH"/>
</dbReference>
<feature type="domain" description="Glycoside hydrolase family 5" evidence="7">
    <location>
        <begin position="2"/>
        <end position="235"/>
    </location>
</feature>
<dbReference type="SUPFAM" id="SSF51445">
    <property type="entry name" value="(Trans)glycosidases"/>
    <property type="match status" value="1"/>
</dbReference>
<proteinExistence type="inferred from homology"/>
<dbReference type="InterPro" id="IPR018087">
    <property type="entry name" value="Glyco_hydro_5_CS"/>
</dbReference>
<dbReference type="GO" id="GO:0009251">
    <property type="term" value="P:glucan catabolic process"/>
    <property type="evidence" value="ECO:0007669"/>
    <property type="project" value="TreeGrafter"/>
</dbReference>
<evidence type="ECO:0000259" key="7">
    <source>
        <dbReference type="Pfam" id="PF00150"/>
    </source>
</evidence>
<evidence type="ECO:0000256" key="5">
    <source>
        <dbReference type="RuleBase" id="RU361153"/>
    </source>
</evidence>
<name>A0A3S0Y4W1_CHLFR</name>
<comment type="catalytic activity">
    <reaction evidence="1">
        <text>Endohydrolysis of (1-&gt;4)-beta-D-glucosidic linkages in cellulose, lichenin and cereal beta-D-glucans.</text>
        <dbReference type="EC" id="3.2.1.4"/>
    </reaction>
</comment>